<dbReference type="SUPFAM" id="SSF52540">
    <property type="entry name" value="P-loop containing nucleoside triphosphate hydrolases"/>
    <property type="match status" value="1"/>
</dbReference>
<feature type="region of interest" description="Disordered" evidence="1">
    <location>
        <begin position="1"/>
        <end position="30"/>
    </location>
</feature>
<protein>
    <submittedName>
        <fullName evidence="2">DUF2791 family P-loop domain-containing protein</fullName>
    </submittedName>
</protein>
<accession>A0A937X592</accession>
<dbReference type="InterPro" id="IPR021228">
    <property type="entry name" value="BrxD"/>
</dbReference>
<proteinExistence type="predicted"/>
<evidence type="ECO:0000313" key="3">
    <source>
        <dbReference type="Proteomes" id="UP000703893"/>
    </source>
</evidence>
<dbReference type="Pfam" id="PF10923">
    <property type="entry name" value="BrxC_BrxD"/>
    <property type="match status" value="1"/>
</dbReference>
<dbReference type="Proteomes" id="UP000703893">
    <property type="component" value="Unassembled WGS sequence"/>
</dbReference>
<dbReference type="AlphaFoldDB" id="A0A937X592"/>
<name>A0A937X592_9BACT</name>
<dbReference type="InterPro" id="IPR027417">
    <property type="entry name" value="P-loop_NTPase"/>
</dbReference>
<organism evidence="2 3">
    <name type="scientific">Candidatus Tanganyikabacteria bacterium</name>
    <dbReference type="NCBI Taxonomy" id="2961651"/>
    <lineage>
        <taxon>Bacteria</taxon>
        <taxon>Bacillati</taxon>
        <taxon>Candidatus Sericytochromatia</taxon>
        <taxon>Candidatus Tanganyikabacteria</taxon>
    </lineage>
</organism>
<gene>
    <name evidence="2" type="ORF">FJZ00_04695</name>
</gene>
<evidence type="ECO:0000313" key="2">
    <source>
        <dbReference type="EMBL" id="MBM3274425.1"/>
    </source>
</evidence>
<comment type="caution">
    <text evidence="2">The sequence shown here is derived from an EMBL/GenBank/DDBJ whole genome shotgun (WGS) entry which is preliminary data.</text>
</comment>
<reference evidence="2 3" key="1">
    <citation type="submission" date="2019-03" db="EMBL/GenBank/DDBJ databases">
        <title>Lake Tanganyika Metagenome-Assembled Genomes (MAGs).</title>
        <authorList>
            <person name="Tran P."/>
        </authorList>
    </citation>
    <scope>NUCLEOTIDE SEQUENCE [LARGE SCALE GENOMIC DNA]</scope>
    <source>
        <strain evidence="2">K_DeepCast_65m_m2_236</strain>
    </source>
</reference>
<dbReference type="EMBL" id="VGJX01000211">
    <property type="protein sequence ID" value="MBM3274425.1"/>
    <property type="molecule type" value="Genomic_DNA"/>
</dbReference>
<sequence length="468" mass="51820">MTFTTAAGESAQGSAAAPPSAPGAPSAPIAPTREDRFQAESIIRALKLGNVPVRGIDRIVVGRDREADQLRRDLDYTFEGGGGVKFLSGDYGSGKTFMCSLVREAAWSRNMAVSVVDLGRNASLARFEGIYHHIMQGLRTRDLPSAPAFGYIVQQWLYTLEQGVQDEFGLDPLDDGQRDEIAKHVEKRINGHLANVAIFDSSFANAFRGYYAATLRGDQLVADAALGWLRGESNIPTELKGKFRVRGGVTKDNAFAFLKAMSTLICSIGYGGLVVIFDETELVRNLNRADMRQSAYENIKSLLDKTAQGELPRCFFLFAGTEVLFADEQKGIPSYPALHDRIRPRHQKIVDRAVQEVRSPIMVLEGFSRVRLLEVSAKVRDIHGLAYDWEPRHRLDEAFLADLCDSLSTKFGQEARTFPRGFLKHLVDVLDLCEQDATYDPRSDLAVPEQAVAAIKEVEGHEAHLLDF</sequence>
<evidence type="ECO:0000256" key="1">
    <source>
        <dbReference type="SAM" id="MobiDB-lite"/>
    </source>
</evidence>